<evidence type="ECO:0000313" key="2">
    <source>
        <dbReference type="EMBL" id="ANH76147.1"/>
    </source>
</evidence>
<proteinExistence type="predicted"/>
<reference evidence="2 3" key="1">
    <citation type="submission" date="2015-09" db="EMBL/GenBank/DDBJ databases">
        <authorList>
            <person name="Xu Y."/>
            <person name="Nagy A."/>
            <person name="Liu N.T."/>
            <person name="Nou X."/>
        </authorList>
    </citation>
    <scope>NUCLEOTIDE SEQUENCE [LARGE SCALE GENOMIC DNA]</scope>
    <source>
        <strain evidence="2 3">FC1138</strain>
    </source>
</reference>
<evidence type="ECO:0000256" key="1">
    <source>
        <dbReference type="SAM" id="Phobius"/>
    </source>
</evidence>
<evidence type="ECO:0000313" key="3">
    <source>
        <dbReference type="Proteomes" id="UP000077927"/>
    </source>
</evidence>
<dbReference type="Proteomes" id="UP000077927">
    <property type="component" value="Chromosome 2"/>
</dbReference>
<dbReference type="AlphaFoldDB" id="A0AAC9FTE9"/>
<feature type="transmembrane region" description="Helical" evidence="1">
    <location>
        <begin position="49"/>
        <end position="69"/>
    </location>
</feature>
<dbReference type="KEGG" id="rin:ACS15_4435"/>
<name>A0AAC9FTE9_9RALS</name>
<dbReference type="EMBL" id="CP012606">
    <property type="protein sequence ID" value="ANH76147.1"/>
    <property type="molecule type" value="Genomic_DNA"/>
</dbReference>
<feature type="transmembrane region" description="Helical" evidence="1">
    <location>
        <begin position="81"/>
        <end position="102"/>
    </location>
</feature>
<sequence>MLAGGAETLMPRRNLPIPTRVLLAPALAGLGSALQGCSAHSAPSYPIFGAYFPLWLLSGLIGAAGALIAHRVLVMTGWASWIPLQLSVCVAIGVVIAVIVWLSGSGHLL</sequence>
<organism evidence="2 3">
    <name type="scientific">Ralstonia insidiosa</name>
    <dbReference type="NCBI Taxonomy" id="190721"/>
    <lineage>
        <taxon>Bacteria</taxon>
        <taxon>Pseudomonadati</taxon>
        <taxon>Pseudomonadota</taxon>
        <taxon>Betaproteobacteria</taxon>
        <taxon>Burkholderiales</taxon>
        <taxon>Burkholderiaceae</taxon>
        <taxon>Ralstonia</taxon>
    </lineage>
</organism>
<keyword evidence="1" id="KW-0812">Transmembrane</keyword>
<keyword evidence="1" id="KW-1133">Transmembrane helix</keyword>
<protein>
    <submittedName>
        <fullName evidence="2">Membrane protein</fullName>
    </submittedName>
</protein>
<accession>A0AAC9FTE9</accession>
<gene>
    <name evidence="2" type="ORF">ACS15_4435</name>
</gene>
<keyword evidence="1" id="KW-0472">Membrane</keyword>